<dbReference type="InterPro" id="IPR011990">
    <property type="entry name" value="TPR-like_helical_dom_sf"/>
</dbReference>
<evidence type="ECO:0000313" key="2">
    <source>
        <dbReference type="EMBL" id="MFC5833180.1"/>
    </source>
</evidence>
<evidence type="ECO:0000256" key="1">
    <source>
        <dbReference type="SAM" id="MobiDB-lite"/>
    </source>
</evidence>
<evidence type="ECO:0000313" key="3">
    <source>
        <dbReference type="Proteomes" id="UP001596058"/>
    </source>
</evidence>
<protein>
    <submittedName>
        <fullName evidence="2">Helix-turn-helix domain-containing protein</fullName>
    </submittedName>
</protein>
<sequence>MLQVRCRLLQQIAGRREMKVLVQFRCRSLLFGFAACFHVGVATVVEWTGAEAAALRKALRLSVRAFADFVGVAVRTVAYWEELGALTRPKQDTQALLDVALRRADEDAHRRLESLLTAMGRSESLSAPGNVRQAVPGRDGSPGGSASARGGLDFLTSRSDTLTAAQTLWVNDLDQADWLHADAVPATVLLAPMGRWLVALPPSPAGQTNRTRHVTAGDVEAVRATVRRFENLDHRYGGGHARKAAVLFLQGEAASLLHGSYTDRVGQDLFAVAAQLTYKTGAMAYDLTLHATARRYFLQALNLAHAAGDRPLGGKVLALASHQANFLGEYREAVDLARAAKYGAASWATPSVHAMYCAMEARALASLGDRRNCYAALKEAEQAFSRRCQGEDPDWIAYFDEAEFHDELGHCFAALRDTREALVHTGLALSESNATYRRSRTFCRLIRAGAHVSSPKPGRRDVKQACATAAEALTMVGELKSQRVQTYADRFNAQLAPYARLPIVADFREQWHDALAPVSCP</sequence>
<organism evidence="2 3">
    <name type="scientific">Nonomuraea insulae</name>
    <dbReference type="NCBI Taxonomy" id="1616787"/>
    <lineage>
        <taxon>Bacteria</taxon>
        <taxon>Bacillati</taxon>
        <taxon>Actinomycetota</taxon>
        <taxon>Actinomycetes</taxon>
        <taxon>Streptosporangiales</taxon>
        <taxon>Streptosporangiaceae</taxon>
        <taxon>Nonomuraea</taxon>
    </lineage>
</organism>
<accession>A0ABW1D574</accession>
<dbReference type="Proteomes" id="UP001596058">
    <property type="component" value="Unassembled WGS sequence"/>
</dbReference>
<comment type="caution">
    <text evidence="2">The sequence shown here is derived from an EMBL/GenBank/DDBJ whole genome shotgun (WGS) entry which is preliminary data.</text>
</comment>
<feature type="compositionally biased region" description="Low complexity" evidence="1">
    <location>
        <begin position="136"/>
        <end position="150"/>
    </location>
</feature>
<feature type="region of interest" description="Disordered" evidence="1">
    <location>
        <begin position="125"/>
        <end position="150"/>
    </location>
</feature>
<dbReference type="EMBL" id="JBHSPA010000089">
    <property type="protein sequence ID" value="MFC5833180.1"/>
    <property type="molecule type" value="Genomic_DNA"/>
</dbReference>
<reference evidence="3" key="1">
    <citation type="journal article" date="2019" name="Int. J. Syst. Evol. Microbiol.">
        <title>The Global Catalogue of Microorganisms (GCM) 10K type strain sequencing project: providing services to taxonomists for standard genome sequencing and annotation.</title>
        <authorList>
            <consortium name="The Broad Institute Genomics Platform"/>
            <consortium name="The Broad Institute Genome Sequencing Center for Infectious Disease"/>
            <person name="Wu L."/>
            <person name="Ma J."/>
        </authorList>
    </citation>
    <scope>NUCLEOTIDE SEQUENCE [LARGE SCALE GENOMIC DNA]</scope>
    <source>
        <strain evidence="3">CCUG 53903</strain>
    </source>
</reference>
<name>A0ABW1D574_9ACTN</name>
<dbReference type="RefSeq" id="WP_379522606.1">
    <property type="nucleotide sequence ID" value="NZ_JBHSPA010000089.1"/>
</dbReference>
<dbReference type="InterPro" id="IPR010982">
    <property type="entry name" value="Lambda_DNA-bd_dom_sf"/>
</dbReference>
<dbReference type="SUPFAM" id="SSF48452">
    <property type="entry name" value="TPR-like"/>
    <property type="match status" value="1"/>
</dbReference>
<proteinExistence type="predicted"/>
<keyword evidence="3" id="KW-1185">Reference proteome</keyword>
<dbReference type="Gene3D" id="1.10.260.40">
    <property type="entry name" value="lambda repressor-like DNA-binding domains"/>
    <property type="match status" value="1"/>
</dbReference>
<gene>
    <name evidence="2" type="ORF">ACFPZ3_55815</name>
</gene>